<dbReference type="Proteomes" id="UP000320055">
    <property type="component" value="Unassembled WGS sequence"/>
</dbReference>
<evidence type="ECO:0000256" key="1">
    <source>
        <dbReference type="SAM" id="Coils"/>
    </source>
</evidence>
<feature type="domain" description="Transposase IS204/IS1001/IS1096/IS1165 DDE" evidence="2">
    <location>
        <begin position="23"/>
        <end position="250"/>
    </location>
</feature>
<sequence>MIKLLFRRIGQALRVGWALPTLLTFLVDLDKRKIVGLIEKRREKEIVEYLEAWGEEILSQIKEVSIDLWKSYKSIAEKLMPQAKIVADRFHVMKQVNDELDAARRKIKRETEKIKSKSKKETILEGLKKSKYVLLKNEEDLNETEQEKLKEVEKVAPILTQMHALKEELRDIFETSKDWREGLLDIADWLKDVSKYFPKSFGTIRRWIGEIIAYFDERTTQGVVEGINNKLKLIKRRAYGFRNFDNFRLRSFLTWDFTS</sequence>
<keyword evidence="1" id="KW-0175">Coiled coil</keyword>
<evidence type="ECO:0000313" key="4">
    <source>
        <dbReference type="Proteomes" id="UP000320055"/>
    </source>
</evidence>
<keyword evidence="4" id="KW-1185">Reference proteome</keyword>
<dbReference type="NCBIfam" id="NF033550">
    <property type="entry name" value="transpos_ISL3"/>
    <property type="match status" value="1"/>
</dbReference>
<dbReference type="Pfam" id="PF01610">
    <property type="entry name" value="DDE_Tnp_ISL3"/>
    <property type="match status" value="1"/>
</dbReference>
<feature type="coiled-coil region" evidence="1">
    <location>
        <begin position="93"/>
        <end position="155"/>
    </location>
</feature>
<evidence type="ECO:0000259" key="2">
    <source>
        <dbReference type="Pfam" id="PF01610"/>
    </source>
</evidence>
<dbReference type="InterPro" id="IPR002560">
    <property type="entry name" value="Transposase_DDE"/>
</dbReference>
<gene>
    <name evidence="3" type="ORF">H1P_1210013</name>
</gene>
<organism evidence="3 4">
    <name type="scientific">Hyella patelloides LEGE 07179</name>
    <dbReference type="NCBI Taxonomy" id="945734"/>
    <lineage>
        <taxon>Bacteria</taxon>
        <taxon>Bacillati</taxon>
        <taxon>Cyanobacteriota</taxon>
        <taxon>Cyanophyceae</taxon>
        <taxon>Pleurocapsales</taxon>
        <taxon>Hyellaceae</taxon>
        <taxon>Hyella</taxon>
    </lineage>
</organism>
<dbReference type="PANTHER" id="PTHR33498:SF1">
    <property type="entry name" value="TRANSPOSASE FOR INSERTION SEQUENCE ELEMENT IS1557"/>
    <property type="match status" value="1"/>
</dbReference>
<protein>
    <submittedName>
        <fullName evidence="3">Transposase</fullName>
    </submittedName>
</protein>
<accession>A0A563VK95</accession>
<evidence type="ECO:0000313" key="3">
    <source>
        <dbReference type="EMBL" id="VEP11822.1"/>
    </source>
</evidence>
<dbReference type="PANTHER" id="PTHR33498">
    <property type="entry name" value="TRANSPOSASE FOR INSERTION SEQUENCE ELEMENT IS1557"/>
    <property type="match status" value="1"/>
</dbReference>
<reference evidence="3 4" key="1">
    <citation type="submission" date="2019-01" db="EMBL/GenBank/DDBJ databases">
        <authorList>
            <person name="Brito A."/>
        </authorList>
    </citation>
    <scope>NUCLEOTIDE SEQUENCE [LARGE SCALE GENOMIC DNA]</scope>
    <source>
        <strain evidence="3">1</strain>
    </source>
</reference>
<dbReference type="EMBL" id="CAACVJ010000026">
    <property type="protein sequence ID" value="VEP11822.1"/>
    <property type="molecule type" value="Genomic_DNA"/>
</dbReference>
<dbReference type="AlphaFoldDB" id="A0A563VK95"/>
<proteinExistence type="predicted"/>
<dbReference type="InterPro" id="IPR047951">
    <property type="entry name" value="Transpos_ISL3"/>
</dbReference>
<dbReference type="OrthoDB" id="524863at2"/>
<name>A0A563VK95_9CYAN</name>